<feature type="chain" id="PRO_5001520867" evidence="1">
    <location>
        <begin position="21"/>
        <end position="104"/>
    </location>
</feature>
<organism evidence="2">
    <name type="scientific">Amblyomma cajennense</name>
    <name type="common">Cayenne tick</name>
    <name type="synonym">Acarus cajennensis</name>
    <dbReference type="NCBI Taxonomy" id="34607"/>
    <lineage>
        <taxon>Eukaryota</taxon>
        <taxon>Metazoa</taxon>
        <taxon>Ecdysozoa</taxon>
        <taxon>Arthropoda</taxon>
        <taxon>Chelicerata</taxon>
        <taxon>Arachnida</taxon>
        <taxon>Acari</taxon>
        <taxon>Parasitiformes</taxon>
        <taxon>Ixodida</taxon>
        <taxon>Ixodoidea</taxon>
        <taxon>Ixodidae</taxon>
        <taxon>Amblyomminae</taxon>
        <taxon>Amblyomma</taxon>
    </lineage>
</organism>
<sequence length="104" mass="11213">MLVIIAAAATLAILVGGTQLEDQPVDDNPDCNVQNNTEYVYNNCTLRCQGDELIPLSGKQKCILQIESMESSYLERGISGSYGNCVEGECINTNNTSEDLPAIP</sequence>
<evidence type="ECO:0000256" key="1">
    <source>
        <dbReference type="SAM" id="SignalP"/>
    </source>
</evidence>
<reference evidence="2" key="1">
    <citation type="submission" date="2014-03" db="EMBL/GenBank/DDBJ databases">
        <title>The sialotranscriptome of Amblyomma triste, Amblyomma parvum and Amblyomma cajennense ticks, uncovered by 454-based RNA-seq.</title>
        <authorList>
            <person name="Garcia G.R."/>
            <person name="Gardinassi L.G."/>
            <person name="Ribeiro J.M."/>
            <person name="Anatriello E."/>
            <person name="Ferreira B.R."/>
            <person name="Moreira H.N."/>
            <person name="Mafra C."/>
            <person name="Olegario M.M."/>
            <person name="Szabo P.J."/>
            <person name="Miranda-Santos I.K."/>
            <person name="Maruyama S.R."/>
        </authorList>
    </citation>
    <scope>NUCLEOTIDE SEQUENCE</scope>
    <source>
        <strain evidence="2">Uberlandia</strain>
        <tissue evidence="2">Salivary glands</tissue>
    </source>
</reference>
<name>A0A023FF93_AMBCJ</name>
<dbReference type="AlphaFoldDB" id="A0A023FF93"/>
<accession>A0A023FF93</accession>
<keyword evidence="1" id="KW-0732">Signal</keyword>
<evidence type="ECO:0000313" key="2">
    <source>
        <dbReference type="EMBL" id="JAC19604.1"/>
    </source>
</evidence>
<protein>
    <submittedName>
        <fullName evidence="2">Putative secreted protein</fullName>
    </submittedName>
</protein>
<dbReference type="EMBL" id="GBBK01004878">
    <property type="protein sequence ID" value="JAC19604.1"/>
    <property type="molecule type" value="mRNA"/>
</dbReference>
<proteinExistence type="evidence at transcript level"/>
<feature type="signal peptide" evidence="1">
    <location>
        <begin position="1"/>
        <end position="20"/>
    </location>
</feature>